<dbReference type="InterPro" id="IPR007360">
    <property type="entry name" value="SirB"/>
</dbReference>
<proteinExistence type="predicted"/>
<dbReference type="Pfam" id="PF04247">
    <property type="entry name" value="SirB"/>
    <property type="match status" value="1"/>
</dbReference>
<keyword evidence="2 4" id="KW-0479">Metal-binding</keyword>
<evidence type="ECO:0000259" key="6">
    <source>
        <dbReference type="PROSITE" id="PS51007"/>
    </source>
</evidence>
<dbReference type="EMBL" id="BAABJX010000065">
    <property type="protein sequence ID" value="GAA4851263.1"/>
    <property type="molecule type" value="Genomic_DNA"/>
</dbReference>
<evidence type="ECO:0000256" key="2">
    <source>
        <dbReference type="ARBA" id="ARBA00022723"/>
    </source>
</evidence>
<feature type="transmembrane region" description="Helical" evidence="5">
    <location>
        <begin position="7"/>
        <end position="27"/>
    </location>
</feature>
<evidence type="ECO:0000256" key="5">
    <source>
        <dbReference type="SAM" id="Phobius"/>
    </source>
</evidence>
<comment type="caution">
    <text evidence="7">The sequence shown here is derived from an EMBL/GenBank/DDBJ whole genome shotgun (WGS) entry which is preliminary data.</text>
</comment>
<keyword evidence="3 4" id="KW-0408">Iron</keyword>
<dbReference type="PROSITE" id="PS51007">
    <property type="entry name" value="CYTC"/>
    <property type="match status" value="1"/>
</dbReference>
<accession>A0ABP9DLE1</accession>
<gene>
    <name evidence="7" type="ORF">GCM10023331_39930</name>
</gene>
<protein>
    <recommendedName>
        <fullName evidence="6">Cytochrome c domain-containing protein</fullName>
    </recommendedName>
</protein>
<keyword evidence="5" id="KW-0472">Membrane</keyword>
<feature type="transmembrane region" description="Helical" evidence="5">
    <location>
        <begin position="97"/>
        <end position="116"/>
    </location>
</feature>
<evidence type="ECO:0000256" key="4">
    <source>
        <dbReference type="PROSITE-ProRule" id="PRU00433"/>
    </source>
</evidence>
<dbReference type="RefSeq" id="WP_345375083.1">
    <property type="nucleotide sequence ID" value="NZ_BAABJX010000065.1"/>
</dbReference>
<keyword evidence="8" id="KW-1185">Reference proteome</keyword>
<feature type="domain" description="Cytochrome c" evidence="6">
    <location>
        <begin position="136"/>
        <end position="212"/>
    </location>
</feature>
<feature type="transmembrane region" description="Helical" evidence="5">
    <location>
        <begin position="47"/>
        <end position="65"/>
    </location>
</feature>
<dbReference type="InterPro" id="IPR036909">
    <property type="entry name" value="Cyt_c-like_dom_sf"/>
</dbReference>
<dbReference type="Gene3D" id="1.10.760.10">
    <property type="entry name" value="Cytochrome c-like domain"/>
    <property type="match status" value="1"/>
</dbReference>
<reference evidence="8" key="1">
    <citation type="journal article" date="2019" name="Int. J. Syst. Evol. Microbiol.">
        <title>The Global Catalogue of Microorganisms (GCM) 10K type strain sequencing project: providing services to taxonomists for standard genome sequencing and annotation.</title>
        <authorList>
            <consortium name="The Broad Institute Genomics Platform"/>
            <consortium name="The Broad Institute Genome Sequencing Center for Infectious Disease"/>
            <person name="Wu L."/>
            <person name="Ma J."/>
        </authorList>
    </citation>
    <scope>NUCLEOTIDE SEQUENCE [LARGE SCALE GENOMIC DNA]</scope>
    <source>
        <strain evidence="8">JCM 18326</strain>
    </source>
</reference>
<dbReference type="Proteomes" id="UP001500298">
    <property type="component" value="Unassembled WGS sequence"/>
</dbReference>
<dbReference type="Pfam" id="PF13442">
    <property type="entry name" value="Cytochrome_CBB3"/>
    <property type="match status" value="1"/>
</dbReference>
<keyword evidence="1 4" id="KW-0349">Heme</keyword>
<evidence type="ECO:0000256" key="3">
    <source>
        <dbReference type="ARBA" id="ARBA00023004"/>
    </source>
</evidence>
<keyword evidence="5" id="KW-0812">Transmembrane</keyword>
<evidence type="ECO:0000313" key="7">
    <source>
        <dbReference type="EMBL" id="GAA4851263.1"/>
    </source>
</evidence>
<keyword evidence="5" id="KW-1133">Transmembrane helix</keyword>
<organism evidence="7 8">
    <name type="scientific">Algivirga pacifica</name>
    <dbReference type="NCBI Taxonomy" id="1162670"/>
    <lineage>
        <taxon>Bacteria</taxon>
        <taxon>Pseudomonadati</taxon>
        <taxon>Bacteroidota</taxon>
        <taxon>Cytophagia</taxon>
        <taxon>Cytophagales</taxon>
        <taxon>Flammeovirgaceae</taxon>
        <taxon>Algivirga</taxon>
    </lineage>
</organism>
<dbReference type="InterPro" id="IPR009056">
    <property type="entry name" value="Cyt_c-like_dom"/>
</dbReference>
<sequence length="213" mass="23167">MYIGFKHLHVLVVTLFLLIYLIKTVLLVLSKEKALETFTKKVKVPEMIISFLFLVTGIGMVILGAPGSKETLFIAKMVAVFASIPLAVIGFKKKNKALAVVSVILILGAYGMAEMLNSQVNAKKATVEIEDEGSLTDVMLGKSVYVQTNCVACHGENGDKGAAGAKNLKVSELSNEEIENIIRKGKGLMSGYERTLTDKQIDALKVYVKSLRD</sequence>
<name>A0ABP9DLE1_9BACT</name>
<feature type="transmembrane region" description="Helical" evidence="5">
    <location>
        <begin position="72"/>
        <end position="91"/>
    </location>
</feature>
<dbReference type="SUPFAM" id="SSF46626">
    <property type="entry name" value="Cytochrome c"/>
    <property type="match status" value="1"/>
</dbReference>
<evidence type="ECO:0000256" key="1">
    <source>
        <dbReference type="ARBA" id="ARBA00022617"/>
    </source>
</evidence>
<evidence type="ECO:0000313" key="8">
    <source>
        <dbReference type="Proteomes" id="UP001500298"/>
    </source>
</evidence>